<dbReference type="PANTHER" id="PTHR10192">
    <property type="entry name" value="MOLYBDOPTERIN BIOSYNTHESIS PROTEIN"/>
    <property type="match status" value="1"/>
</dbReference>
<comment type="pathway">
    <text evidence="1">Cofactor biosynthesis; molybdopterin biosynthesis.</text>
</comment>
<dbReference type="SUPFAM" id="SSF63867">
    <property type="entry name" value="MoeA C-terminal domain-like"/>
    <property type="match status" value="1"/>
</dbReference>
<dbReference type="Gene3D" id="3.40.190.10">
    <property type="entry name" value="Periplasmic binding protein-like II"/>
    <property type="match status" value="1"/>
</dbReference>
<dbReference type="InterPro" id="IPR024370">
    <property type="entry name" value="PBP_domain"/>
</dbReference>
<dbReference type="Gene3D" id="3.40.980.10">
    <property type="entry name" value="MoaB/Mog-like domain"/>
    <property type="match status" value="1"/>
</dbReference>
<keyword evidence="2" id="KW-0501">Molybdenum cofactor biosynthesis</keyword>
<evidence type="ECO:0000256" key="1">
    <source>
        <dbReference type="ARBA" id="ARBA00005046"/>
    </source>
</evidence>
<dbReference type="EMBL" id="RKLU01000003">
    <property type="protein sequence ID" value="TQQ81221.1"/>
    <property type="molecule type" value="Genomic_DNA"/>
</dbReference>
<dbReference type="Gene3D" id="3.90.105.10">
    <property type="entry name" value="Molybdopterin biosynthesis moea protein, domain 2"/>
    <property type="match status" value="1"/>
</dbReference>
<feature type="domain" description="MoaB/Mog" evidence="3">
    <location>
        <begin position="199"/>
        <end position="359"/>
    </location>
</feature>
<dbReference type="InterPro" id="IPR008284">
    <property type="entry name" value="MoCF_biosynth_CS"/>
</dbReference>
<dbReference type="InterPro" id="IPR036688">
    <property type="entry name" value="MoeA_C_domain_IV_sf"/>
</dbReference>
<dbReference type="PANTHER" id="PTHR10192:SF5">
    <property type="entry name" value="GEPHYRIN"/>
    <property type="match status" value="1"/>
</dbReference>
<dbReference type="NCBIfam" id="NF011068">
    <property type="entry name" value="PRK14498.1"/>
    <property type="match status" value="1"/>
</dbReference>
<dbReference type="SUPFAM" id="SSF53850">
    <property type="entry name" value="Periplasmic binding protein-like II"/>
    <property type="match status" value="1"/>
</dbReference>
<dbReference type="FunFam" id="2.170.190.11:FF:000001">
    <property type="entry name" value="Molybdopterin molybdenumtransferase"/>
    <property type="match status" value="1"/>
</dbReference>
<proteinExistence type="predicted"/>
<dbReference type="Gene3D" id="2.40.340.10">
    <property type="entry name" value="MoeA, C-terminal, domain IV"/>
    <property type="match status" value="1"/>
</dbReference>
<dbReference type="NCBIfam" id="TIGR00177">
    <property type="entry name" value="molyb_syn"/>
    <property type="match status" value="1"/>
</dbReference>
<dbReference type="NCBIfam" id="NF045515">
    <property type="entry name" value="Glp_gephyrin"/>
    <property type="match status" value="1"/>
</dbReference>
<name>A0A8J8P9H8_9EURY</name>
<organism evidence="4 5">
    <name type="scientific">Halonotius terrestris</name>
    <dbReference type="NCBI Taxonomy" id="2487750"/>
    <lineage>
        <taxon>Archaea</taxon>
        <taxon>Methanobacteriati</taxon>
        <taxon>Methanobacteriota</taxon>
        <taxon>Stenosarchaea group</taxon>
        <taxon>Halobacteria</taxon>
        <taxon>Halobacteriales</taxon>
        <taxon>Haloferacaceae</taxon>
        <taxon>Halonotius</taxon>
    </lineage>
</organism>
<dbReference type="SUPFAM" id="SSF53218">
    <property type="entry name" value="Molybdenum cofactor biosynthesis proteins"/>
    <property type="match status" value="1"/>
</dbReference>
<accession>A0A8J8P9H8</accession>
<dbReference type="GO" id="GO:0006777">
    <property type="term" value="P:Mo-molybdopterin cofactor biosynthetic process"/>
    <property type="evidence" value="ECO:0007669"/>
    <property type="project" value="UniProtKB-KW"/>
</dbReference>
<protein>
    <submittedName>
        <fullName evidence="4">Molybdopterin biosynthesis protein</fullName>
    </submittedName>
</protein>
<dbReference type="InterPro" id="IPR036425">
    <property type="entry name" value="MoaB/Mog-like_dom_sf"/>
</dbReference>
<evidence type="ECO:0000313" key="4">
    <source>
        <dbReference type="EMBL" id="TQQ81221.1"/>
    </source>
</evidence>
<dbReference type="Gene3D" id="2.170.190.11">
    <property type="entry name" value="Molybdopterin biosynthesis moea protein, domain 3"/>
    <property type="match status" value="1"/>
</dbReference>
<keyword evidence="5" id="KW-1185">Reference proteome</keyword>
<dbReference type="Pfam" id="PF12727">
    <property type="entry name" value="PBP_like"/>
    <property type="match status" value="1"/>
</dbReference>
<dbReference type="GO" id="GO:0005737">
    <property type="term" value="C:cytoplasm"/>
    <property type="evidence" value="ECO:0007669"/>
    <property type="project" value="TreeGrafter"/>
</dbReference>
<dbReference type="Pfam" id="PF00994">
    <property type="entry name" value="MoCF_biosynth"/>
    <property type="match status" value="1"/>
</dbReference>
<dbReference type="InterPro" id="IPR005110">
    <property type="entry name" value="MoeA_linker/N"/>
</dbReference>
<dbReference type="GO" id="GO:0061599">
    <property type="term" value="F:molybdopterin molybdotransferase activity"/>
    <property type="evidence" value="ECO:0007669"/>
    <property type="project" value="TreeGrafter"/>
</dbReference>
<dbReference type="Pfam" id="PF03453">
    <property type="entry name" value="MoeA_N"/>
    <property type="match status" value="1"/>
</dbReference>
<comment type="caution">
    <text evidence="4">The sequence shown here is derived from an EMBL/GenBank/DDBJ whole genome shotgun (WGS) entry which is preliminary data.</text>
</comment>
<evidence type="ECO:0000256" key="2">
    <source>
        <dbReference type="ARBA" id="ARBA00023150"/>
    </source>
</evidence>
<dbReference type="SUPFAM" id="SSF63882">
    <property type="entry name" value="MoeA N-terminal region -like"/>
    <property type="match status" value="1"/>
</dbReference>
<dbReference type="RefSeq" id="WP_142979782.1">
    <property type="nucleotide sequence ID" value="NZ_RKLU01000003.1"/>
</dbReference>
<dbReference type="InterPro" id="IPR001453">
    <property type="entry name" value="MoaB/Mog_dom"/>
</dbReference>
<dbReference type="SMART" id="SM00852">
    <property type="entry name" value="MoCF_biosynth"/>
    <property type="match status" value="1"/>
</dbReference>
<dbReference type="InterPro" id="IPR038987">
    <property type="entry name" value="MoeA-like"/>
</dbReference>
<sequence length="660" mass="69086">MTKEFRTLADPETVRETIADLDLGGGTERVDLRAARGRVLAERIDAEIDVPGFDRAAMDGYAVQASDTVGAGEADPTVLDLAGTVHAGENPDVSVEPGTCVEISTGAVMPPGADAVVVVERTDEIDGDEIGGNDDDSDDTAIEIRTAVAPSENVMLAGADIAAGARAIGPGTRLTPREIGLLSALGVDEVPFRTRPRVGIISTGDELVPPGEPLDSERGEIYDVNTNTIAAGVEAAGGEAVVYPHAGDDFDAMEDLLRQAADECDLVLSSGSTSASAVDVIYRVIEERGELLLHGVSVKPGKPMLVGRIDQHDADDDAEAAATDDSSDETAQSAYIGLPGYPVSALTIFRVFVAPAIRAAAGQPEPATATVDGELIAKQRHDEGRLRLLSVGLIEDADGNTLVYPVDKGSGATTSLVDADGVVEIAPDTDYLAAGESVTVQLFDPDVRPPNLLAVGEADPALTELLDALDRPRFLPLGSREGARRLRNGVPDIAVVAGPTDREVEAVELGGWSREWGFVVPEGNPYDLADLADLVDNDIAFVNRDTTSGLRTSLSNSLAALADKRGVSRHSLVESIHGFEATVKGVESPARRVADGRADAGLGLRTTAAKLGLDFVSLGDQPVRLLGNPDRIEKDAFDTLRDALATLPEDCASLAGYRFD</sequence>
<dbReference type="PROSITE" id="PS01079">
    <property type="entry name" value="MOCF_BIOSYNTHESIS_2"/>
    <property type="match status" value="1"/>
</dbReference>
<dbReference type="InterPro" id="IPR005111">
    <property type="entry name" value="MoeA_C_domain_IV"/>
</dbReference>
<dbReference type="AlphaFoldDB" id="A0A8J8P9H8"/>
<evidence type="ECO:0000259" key="3">
    <source>
        <dbReference type="SMART" id="SM00852"/>
    </source>
</evidence>
<evidence type="ECO:0000313" key="5">
    <source>
        <dbReference type="Proteomes" id="UP000705823"/>
    </source>
</evidence>
<dbReference type="InterPro" id="IPR036135">
    <property type="entry name" value="MoeA_linker/N_sf"/>
</dbReference>
<dbReference type="Pfam" id="PF03454">
    <property type="entry name" value="MoeA_C"/>
    <property type="match status" value="1"/>
</dbReference>
<dbReference type="UniPathway" id="UPA00344"/>
<dbReference type="Proteomes" id="UP000705823">
    <property type="component" value="Unassembled WGS sequence"/>
</dbReference>
<reference evidence="4" key="1">
    <citation type="submission" date="2019-02" db="EMBL/GenBank/DDBJ databases">
        <title>Halonotius sp. a new haloarchaeum isolated from saline soil.</title>
        <authorList>
            <person name="Duran-Viseras A."/>
            <person name="Sanchez-Porro C."/>
            <person name="Ventosa A."/>
        </authorList>
    </citation>
    <scope>NUCLEOTIDE SEQUENCE</scope>
    <source>
        <strain evidence="4">F15B</strain>
    </source>
</reference>
<gene>
    <name evidence="4" type="ORF">EGH24_08815</name>
</gene>
<dbReference type="CDD" id="cd00887">
    <property type="entry name" value="MoeA"/>
    <property type="match status" value="1"/>
</dbReference>
<dbReference type="OrthoDB" id="31371at2157"/>